<dbReference type="Proteomes" id="UP001549097">
    <property type="component" value="Unassembled WGS sequence"/>
</dbReference>
<sequence>MKVKLGFILDICVSLAAFLSILYLIFIGEWNSIYLISSLIIGLSSIIRISKEVKDGFK</sequence>
<evidence type="ECO:0000313" key="3">
    <source>
        <dbReference type="Proteomes" id="UP001549097"/>
    </source>
</evidence>
<gene>
    <name evidence="2" type="ORF">ABID52_003822</name>
</gene>
<keyword evidence="1" id="KW-1133">Transmembrane helix</keyword>
<protein>
    <submittedName>
        <fullName evidence="2">Uncharacterized protein</fullName>
    </submittedName>
</protein>
<comment type="caution">
    <text evidence="2">The sequence shown here is derived from an EMBL/GenBank/DDBJ whole genome shotgun (WGS) entry which is preliminary data.</text>
</comment>
<accession>A0ABV2LRW2</accession>
<keyword evidence="1" id="KW-0812">Transmembrane</keyword>
<proteinExistence type="predicted"/>
<keyword evidence="3" id="KW-1185">Reference proteome</keyword>
<feature type="transmembrane region" description="Helical" evidence="1">
    <location>
        <begin position="7"/>
        <end position="26"/>
    </location>
</feature>
<dbReference type="EMBL" id="JBEPMP010000003">
    <property type="protein sequence ID" value="MET3730203.1"/>
    <property type="molecule type" value="Genomic_DNA"/>
</dbReference>
<feature type="transmembrane region" description="Helical" evidence="1">
    <location>
        <begin position="32"/>
        <end position="50"/>
    </location>
</feature>
<keyword evidence="1" id="KW-0472">Membrane</keyword>
<organism evidence="2 3">
    <name type="scientific">Fictibacillus halophilus</name>
    <dbReference type="NCBI Taxonomy" id="1610490"/>
    <lineage>
        <taxon>Bacteria</taxon>
        <taxon>Bacillati</taxon>
        <taxon>Bacillota</taxon>
        <taxon>Bacilli</taxon>
        <taxon>Bacillales</taxon>
        <taxon>Fictibacillaceae</taxon>
        <taxon>Fictibacillus</taxon>
    </lineage>
</organism>
<reference evidence="2 3" key="1">
    <citation type="submission" date="2024-06" db="EMBL/GenBank/DDBJ databases">
        <title>Genomic Encyclopedia of Type Strains, Phase IV (KMG-IV): sequencing the most valuable type-strain genomes for metagenomic binning, comparative biology and taxonomic classification.</title>
        <authorList>
            <person name="Goeker M."/>
        </authorList>
    </citation>
    <scope>NUCLEOTIDE SEQUENCE [LARGE SCALE GENOMIC DNA]</scope>
    <source>
        <strain evidence="2 3">DSM 100124</strain>
    </source>
</reference>
<evidence type="ECO:0000256" key="1">
    <source>
        <dbReference type="SAM" id="Phobius"/>
    </source>
</evidence>
<evidence type="ECO:0000313" key="2">
    <source>
        <dbReference type="EMBL" id="MET3730203.1"/>
    </source>
</evidence>
<name>A0ABV2LRW2_9BACL</name>